<feature type="transmembrane region" description="Helical" evidence="1">
    <location>
        <begin position="51"/>
        <end position="71"/>
    </location>
</feature>
<dbReference type="Proteomes" id="UP000579605">
    <property type="component" value="Unassembled WGS sequence"/>
</dbReference>
<gene>
    <name evidence="2" type="ORF">F4554_006115</name>
</gene>
<accession>A0A852ZK88</accession>
<keyword evidence="1" id="KW-1133">Transmembrane helix</keyword>
<protein>
    <submittedName>
        <fullName evidence="2">Uncharacterized protein</fullName>
    </submittedName>
</protein>
<dbReference type="RefSeq" id="WP_179790998.1">
    <property type="nucleotide sequence ID" value="NZ_BAAARR010000045.1"/>
</dbReference>
<keyword evidence="3" id="KW-1185">Reference proteome</keyword>
<sequence>MIVAVGTAVVRRWSAANGWNDLHLLALTSGALLGHSLAWGPMQARTTGARVGVAVLFAVTVALLGLLARAVRARAVSGPVAVGTCRRAP</sequence>
<proteinExistence type="predicted"/>
<evidence type="ECO:0000313" key="2">
    <source>
        <dbReference type="EMBL" id="NYH93477.1"/>
    </source>
</evidence>
<name>A0A852ZK88_9ACTN</name>
<reference evidence="2 3" key="1">
    <citation type="submission" date="2020-07" db="EMBL/GenBank/DDBJ databases">
        <title>Sequencing the genomes of 1000 actinobacteria strains.</title>
        <authorList>
            <person name="Klenk H.-P."/>
        </authorList>
    </citation>
    <scope>NUCLEOTIDE SEQUENCE [LARGE SCALE GENOMIC DNA]</scope>
    <source>
        <strain evidence="2 3">DSM 18448</strain>
    </source>
</reference>
<keyword evidence="1" id="KW-0472">Membrane</keyword>
<keyword evidence="1" id="KW-0812">Transmembrane</keyword>
<dbReference type="AlphaFoldDB" id="A0A852ZK88"/>
<dbReference type="EMBL" id="JACBZH010000001">
    <property type="protein sequence ID" value="NYH93477.1"/>
    <property type="molecule type" value="Genomic_DNA"/>
</dbReference>
<comment type="caution">
    <text evidence="2">The sequence shown here is derived from an EMBL/GenBank/DDBJ whole genome shotgun (WGS) entry which is preliminary data.</text>
</comment>
<organism evidence="2 3">
    <name type="scientific">Actinopolymorpha rutila</name>
    <dbReference type="NCBI Taxonomy" id="446787"/>
    <lineage>
        <taxon>Bacteria</taxon>
        <taxon>Bacillati</taxon>
        <taxon>Actinomycetota</taxon>
        <taxon>Actinomycetes</taxon>
        <taxon>Propionibacteriales</taxon>
        <taxon>Actinopolymorphaceae</taxon>
        <taxon>Actinopolymorpha</taxon>
    </lineage>
</organism>
<evidence type="ECO:0000313" key="3">
    <source>
        <dbReference type="Proteomes" id="UP000579605"/>
    </source>
</evidence>
<evidence type="ECO:0000256" key="1">
    <source>
        <dbReference type="SAM" id="Phobius"/>
    </source>
</evidence>